<dbReference type="NCBIfam" id="TIGR00124">
    <property type="entry name" value="cit_ly_ligase"/>
    <property type="match status" value="1"/>
</dbReference>
<dbReference type="InterPro" id="IPR004821">
    <property type="entry name" value="Cyt_trans-like"/>
</dbReference>
<evidence type="ECO:0000256" key="3">
    <source>
        <dbReference type="ARBA" id="ARBA00022840"/>
    </source>
</evidence>
<dbReference type="GO" id="GO:0016747">
    <property type="term" value="F:acyltransferase activity, transferring groups other than amino-acyl groups"/>
    <property type="evidence" value="ECO:0007669"/>
    <property type="project" value="InterPro"/>
</dbReference>
<evidence type="ECO:0000256" key="7">
    <source>
        <dbReference type="ARBA" id="ARBA00068968"/>
    </source>
</evidence>
<evidence type="ECO:0000256" key="2">
    <source>
        <dbReference type="ARBA" id="ARBA00022741"/>
    </source>
</evidence>
<dbReference type="InterPro" id="IPR013166">
    <property type="entry name" value="Citrate_lyase_ligase_C"/>
</dbReference>
<sequence length="365" mass="41343">MLISYNFEKIKNGNSRKMERVRTFLTRMGLGVDADVELFVIAFNGLDIVGCAGLAGNTLKSIAVDDAHQGHGLSTKLLTEIVTYAYDLGRYNLFIYTKPENYQMFRDAGFYLLTSVKGRVILLENSKSRLKQYCAKLAALKQPGAKVGSIVMNANPFTYGHRYLVEHASKECDWVHLFVVKEDRSFFSYQDRLNMIRAGVEEFGNVIIHPGSDYIISRATFPSYFLKDEGVVNYCHTAVDLQLFRDYIAPALGVTHRFVGTEPICKVTRFYNQQMHQWLTTPSLESSPITLVEIPRCEEGELPISASLVRKLLFQNEWDDIRKIVPPTTYDYLRDLFSEESSAYHAKRKQAALRAAATAELSVGV</sequence>
<dbReference type="Gene3D" id="3.40.50.620">
    <property type="entry name" value="HUPs"/>
    <property type="match status" value="1"/>
</dbReference>
<evidence type="ECO:0000256" key="6">
    <source>
        <dbReference type="ARBA" id="ARBA00066591"/>
    </source>
</evidence>
<dbReference type="EC" id="6.2.1.22" evidence="6 8"/>
<name>A0A2U3B9F7_9VIBR</name>
<feature type="domain" description="N-acetyltransferase" evidence="9">
    <location>
        <begin position="1"/>
        <end position="128"/>
    </location>
</feature>
<accession>A0A2U3B9F7</accession>
<dbReference type="GO" id="GO:0005524">
    <property type="term" value="F:ATP binding"/>
    <property type="evidence" value="ECO:0007669"/>
    <property type="project" value="UniProtKB-UniRule"/>
</dbReference>
<dbReference type="EMBL" id="QFWT01000005">
    <property type="protein sequence ID" value="PWI33407.1"/>
    <property type="molecule type" value="Genomic_DNA"/>
</dbReference>
<reference evidence="10 11" key="1">
    <citation type="submission" date="2018-05" db="EMBL/GenBank/DDBJ databases">
        <title>Vibrio limimaris sp. nov., isolated from marine sediment.</title>
        <authorList>
            <person name="Li C.-M."/>
        </authorList>
    </citation>
    <scope>NUCLEOTIDE SEQUENCE [LARGE SCALE GENOMIC DNA]</scope>
    <source>
        <strain evidence="10 11">E4404</strain>
    </source>
</reference>
<dbReference type="Gene3D" id="3.40.630.30">
    <property type="match status" value="1"/>
</dbReference>
<dbReference type="SUPFAM" id="SSF55729">
    <property type="entry name" value="Acyl-CoA N-acyltransferases (Nat)"/>
    <property type="match status" value="1"/>
</dbReference>
<dbReference type="GO" id="GO:0008771">
    <property type="term" value="F:[citrate (pro-3S)-lyase] ligase activity"/>
    <property type="evidence" value="ECO:0007669"/>
    <property type="project" value="UniProtKB-EC"/>
</dbReference>
<dbReference type="OrthoDB" id="9779753at2"/>
<evidence type="ECO:0000313" key="11">
    <source>
        <dbReference type="Proteomes" id="UP000245362"/>
    </source>
</evidence>
<dbReference type="Proteomes" id="UP000245362">
    <property type="component" value="Unassembled WGS sequence"/>
</dbReference>
<evidence type="ECO:0000256" key="1">
    <source>
        <dbReference type="ARBA" id="ARBA00022598"/>
    </source>
</evidence>
<dbReference type="InterPro" id="IPR016181">
    <property type="entry name" value="Acyl_CoA_acyltransferase"/>
</dbReference>
<keyword evidence="10" id="KW-0456">Lyase</keyword>
<dbReference type="Pfam" id="PF00583">
    <property type="entry name" value="Acetyltransf_1"/>
    <property type="match status" value="1"/>
</dbReference>
<comment type="caution">
    <text evidence="10">The sequence shown here is derived from an EMBL/GenBank/DDBJ whole genome shotgun (WGS) entry which is preliminary data.</text>
</comment>
<dbReference type="InterPro" id="IPR005216">
    <property type="entry name" value="Citrate_lyase_ligase"/>
</dbReference>
<keyword evidence="1 8" id="KW-0436">Ligase</keyword>
<dbReference type="InterPro" id="IPR014729">
    <property type="entry name" value="Rossmann-like_a/b/a_fold"/>
</dbReference>
<dbReference type="FunFam" id="3.40.50.620:FF:000071">
    <property type="entry name" value="[Citrate [pro-3S]-lyase] ligase"/>
    <property type="match status" value="1"/>
</dbReference>
<dbReference type="NCBIfam" id="TIGR00125">
    <property type="entry name" value="cyt_tran_rel"/>
    <property type="match status" value="1"/>
</dbReference>
<gene>
    <name evidence="10" type="primary">citC</name>
    <name evidence="10" type="ORF">DI392_11180</name>
</gene>
<proteinExistence type="predicted"/>
<evidence type="ECO:0000259" key="9">
    <source>
        <dbReference type="PROSITE" id="PS51186"/>
    </source>
</evidence>
<keyword evidence="11" id="KW-1185">Reference proteome</keyword>
<keyword evidence="2 8" id="KW-0547">Nucleotide-binding</keyword>
<evidence type="ECO:0000256" key="8">
    <source>
        <dbReference type="PIRNR" id="PIRNR005751"/>
    </source>
</evidence>
<dbReference type="GO" id="GO:0016829">
    <property type="term" value="F:lyase activity"/>
    <property type="evidence" value="ECO:0007669"/>
    <property type="project" value="UniProtKB-KW"/>
</dbReference>
<keyword evidence="3 8" id="KW-0067">ATP-binding</keyword>
<comment type="function">
    <text evidence="5 8">Acetylation of prosthetic group (2-(5''-phosphoribosyl)-3'-dephosphocoenzyme-A) of the gamma subunit of citrate lyase.</text>
</comment>
<dbReference type="InterPro" id="IPR000182">
    <property type="entry name" value="GNAT_dom"/>
</dbReference>
<dbReference type="RefSeq" id="WP_109319991.1">
    <property type="nucleotide sequence ID" value="NZ_QFWT01000005.1"/>
</dbReference>
<comment type="catalytic activity">
    <reaction evidence="4 8">
        <text>holo-[citrate lyase ACP] + acetate + ATP = acetyl-[citrate lyase ACP] + AMP + diphosphate</text>
        <dbReference type="Rhea" id="RHEA:23788"/>
        <dbReference type="Rhea" id="RHEA-COMP:10158"/>
        <dbReference type="Rhea" id="RHEA-COMP:13710"/>
        <dbReference type="ChEBI" id="CHEBI:30089"/>
        <dbReference type="ChEBI" id="CHEBI:30616"/>
        <dbReference type="ChEBI" id="CHEBI:33019"/>
        <dbReference type="ChEBI" id="CHEBI:82683"/>
        <dbReference type="ChEBI" id="CHEBI:137976"/>
        <dbReference type="ChEBI" id="CHEBI:456215"/>
        <dbReference type="EC" id="6.2.1.22"/>
    </reaction>
</comment>
<dbReference type="PROSITE" id="PS51186">
    <property type="entry name" value="GNAT"/>
    <property type="match status" value="1"/>
</dbReference>
<dbReference type="AlphaFoldDB" id="A0A2U3B9F7"/>
<evidence type="ECO:0000256" key="4">
    <source>
        <dbReference type="ARBA" id="ARBA00051405"/>
    </source>
</evidence>
<dbReference type="SUPFAM" id="SSF52374">
    <property type="entry name" value="Nucleotidylyl transferase"/>
    <property type="match status" value="1"/>
</dbReference>
<dbReference type="CDD" id="cd02169">
    <property type="entry name" value="Citrate_lyase_ligase"/>
    <property type="match status" value="1"/>
</dbReference>
<dbReference type="SMART" id="SM00764">
    <property type="entry name" value="Citrate_ly_lig"/>
    <property type="match status" value="1"/>
</dbReference>
<dbReference type="PIRSF" id="PIRSF005751">
    <property type="entry name" value="Acet_citr_lig"/>
    <property type="match status" value="1"/>
</dbReference>
<dbReference type="Pfam" id="PF08218">
    <property type="entry name" value="Citrate_ly_lig"/>
    <property type="match status" value="1"/>
</dbReference>
<dbReference type="PANTHER" id="PTHR40599">
    <property type="entry name" value="[CITRATE [PRO-3S]-LYASE] LIGASE"/>
    <property type="match status" value="1"/>
</dbReference>
<protein>
    <recommendedName>
        <fullName evidence="7 8">[Citrate [pro-3S]-lyase] ligase</fullName>
        <ecNumber evidence="6 8">6.2.1.22</ecNumber>
    </recommendedName>
</protein>
<dbReference type="PANTHER" id="PTHR40599:SF1">
    <property type="entry name" value="[CITRATE [PRO-3S]-LYASE] LIGASE"/>
    <property type="match status" value="1"/>
</dbReference>
<evidence type="ECO:0000256" key="5">
    <source>
        <dbReference type="ARBA" id="ARBA00058086"/>
    </source>
</evidence>
<organism evidence="10 11">
    <name type="scientific">Vibrio albus</name>
    <dbReference type="NCBI Taxonomy" id="2200953"/>
    <lineage>
        <taxon>Bacteria</taxon>
        <taxon>Pseudomonadati</taxon>
        <taxon>Pseudomonadota</taxon>
        <taxon>Gammaproteobacteria</taxon>
        <taxon>Vibrionales</taxon>
        <taxon>Vibrionaceae</taxon>
        <taxon>Vibrio</taxon>
    </lineage>
</organism>
<evidence type="ECO:0000313" key="10">
    <source>
        <dbReference type="EMBL" id="PWI33407.1"/>
    </source>
</evidence>